<evidence type="ECO:0000313" key="3">
    <source>
        <dbReference type="Proteomes" id="UP000325081"/>
    </source>
</evidence>
<feature type="compositionally biased region" description="Low complexity" evidence="1">
    <location>
        <begin position="32"/>
        <end position="46"/>
    </location>
</feature>
<dbReference type="EMBL" id="BKCP01009626">
    <property type="protein sequence ID" value="GER51287.1"/>
    <property type="molecule type" value="Genomic_DNA"/>
</dbReference>
<feature type="compositionally biased region" description="Basic and acidic residues" evidence="1">
    <location>
        <begin position="51"/>
        <end position="60"/>
    </location>
</feature>
<dbReference type="AlphaFoldDB" id="A0A5A7R3G1"/>
<gene>
    <name evidence="2" type="ORF">STAS_28654</name>
</gene>
<dbReference type="Proteomes" id="UP000325081">
    <property type="component" value="Unassembled WGS sequence"/>
</dbReference>
<evidence type="ECO:0000256" key="1">
    <source>
        <dbReference type="SAM" id="MobiDB-lite"/>
    </source>
</evidence>
<protein>
    <submittedName>
        <fullName evidence="2">Calmodulin 5</fullName>
    </submittedName>
</protein>
<accession>A0A5A7R3G1</accession>
<organism evidence="2 3">
    <name type="scientific">Striga asiatica</name>
    <name type="common">Asiatic witchweed</name>
    <name type="synonym">Buchnera asiatica</name>
    <dbReference type="NCBI Taxonomy" id="4170"/>
    <lineage>
        <taxon>Eukaryota</taxon>
        <taxon>Viridiplantae</taxon>
        <taxon>Streptophyta</taxon>
        <taxon>Embryophyta</taxon>
        <taxon>Tracheophyta</taxon>
        <taxon>Spermatophyta</taxon>
        <taxon>Magnoliopsida</taxon>
        <taxon>eudicotyledons</taxon>
        <taxon>Gunneridae</taxon>
        <taxon>Pentapetalae</taxon>
        <taxon>asterids</taxon>
        <taxon>lamiids</taxon>
        <taxon>Lamiales</taxon>
        <taxon>Orobanchaceae</taxon>
        <taxon>Buchnereae</taxon>
        <taxon>Striga</taxon>
    </lineage>
</organism>
<dbReference type="OrthoDB" id="1927320at2759"/>
<comment type="caution">
    <text evidence="2">The sequence shown here is derived from an EMBL/GenBank/DDBJ whole genome shotgun (WGS) entry which is preliminary data.</text>
</comment>
<sequence length="102" mass="11722">MHLWPSTKLRDSFKINYLKKLEWNLYRMNTEQQQQQQNQSNGNKQQLLENNKTDSEKPEHLKIGQICGELALMMNNAAEKTSRKSTNGALKCAKVDGKGIIC</sequence>
<reference evidence="3" key="1">
    <citation type="journal article" date="2019" name="Curr. Biol.">
        <title>Genome Sequence of Striga asiatica Provides Insight into the Evolution of Plant Parasitism.</title>
        <authorList>
            <person name="Yoshida S."/>
            <person name="Kim S."/>
            <person name="Wafula E.K."/>
            <person name="Tanskanen J."/>
            <person name="Kim Y.M."/>
            <person name="Honaas L."/>
            <person name="Yang Z."/>
            <person name="Spallek T."/>
            <person name="Conn C.E."/>
            <person name="Ichihashi Y."/>
            <person name="Cheong K."/>
            <person name="Cui S."/>
            <person name="Der J.P."/>
            <person name="Gundlach H."/>
            <person name="Jiao Y."/>
            <person name="Hori C."/>
            <person name="Ishida J.K."/>
            <person name="Kasahara H."/>
            <person name="Kiba T."/>
            <person name="Kim M.S."/>
            <person name="Koo N."/>
            <person name="Laohavisit A."/>
            <person name="Lee Y.H."/>
            <person name="Lumba S."/>
            <person name="McCourt P."/>
            <person name="Mortimer J.C."/>
            <person name="Mutuku J.M."/>
            <person name="Nomura T."/>
            <person name="Sasaki-Sekimoto Y."/>
            <person name="Seto Y."/>
            <person name="Wang Y."/>
            <person name="Wakatake T."/>
            <person name="Sakakibara H."/>
            <person name="Demura T."/>
            <person name="Yamaguchi S."/>
            <person name="Yoneyama K."/>
            <person name="Manabe R.I."/>
            <person name="Nelson D.C."/>
            <person name="Schulman A.H."/>
            <person name="Timko M.P."/>
            <person name="dePamphilis C.W."/>
            <person name="Choi D."/>
            <person name="Shirasu K."/>
        </authorList>
    </citation>
    <scope>NUCLEOTIDE SEQUENCE [LARGE SCALE GENOMIC DNA]</scope>
    <source>
        <strain evidence="3">cv. UVA1</strain>
    </source>
</reference>
<evidence type="ECO:0000313" key="2">
    <source>
        <dbReference type="EMBL" id="GER51287.1"/>
    </source>
</evidence>
<dbReference type="PANTHER" id="PTHR37263:SF2">
    <property type="entry name" value="EXPRESSED PROTEIN"/>
    <property type="match status" value="1"/>
</dbReference>
<proteinExistence type="predicted"/>
<name>A0A5A7R3G1_STRAF</name>
<keyword evidence="3" id="KW-1185">Reference proteome</keyword>
<dbReference type="PANTHER" id="PTHR37263">
    <property type="entry name" value="EXPRESSED PROTEIN"/>
    <property type="match status" value="1"/>
</dbReference>
<feature type="region of interest" description="Disordered" evidence="1">
    <location>
        <begin position="30"/>
        <end position="60"/>
    </location>
</feature>